<dbReference type="Gene3D" id="3.30.70.850">
    <property type="entry name" value="Peptidase S8, pro-domain"/>
    <property type="match status" value="1"/>
</dbReference>
<feature type="active site" description="Charge relay system" evidence="9">
    <location>
        <position position="351"/>
    </location>
</feature>
<dbReference type="EMBL" id="CALNXK010000161">
    <property type="protein sequence ID" value="CAH3171082.1"/>
    <property type="molecule type" value="Genomic_DNA"/>
</dbReference>
<dbReference type="InterPro" id="IPR015500">
    <property type="entry name" value="Peptidase_S8_subtilisin-rel"/>
</dbReference>
<dbReference type="Pfam" id="PF01483">
    <property type="entry name" value="P_proprotein"/>
    <property type="match status" value="1"/>
</dbReference>
<dbReference type="Pfam" id="PF26178">
    <property type="entry name" value="PI-PLC_cat"/>
    <property type="match status" value="1"/>
</dbReference>
<feature type="compositionally biased region" description="Polar residues" evidence="10">
    <location>
        <begin position="586"/>
        <end position="605"/>
    </location>
</feature>
<keyword evidence="7" id="KW-0865">Zymogen</keyword>
<dbReference type="InterPro" id="IPR000209">
    <property type="entry name" value="Peptidase_S8/S53_dom"/>
</dbReference>
<evidence type="ECO:0000313" key="12">
    <source>
        <dbReference type="EMBL" id="CAH3171082.1"/>
    </source>
</evidence>
<name>A0ABN8QZG2_9CNID</name>
<evidence type="ECO:0000256" key="2">
    <source>
        <dbReference type="ARBA" id="ARBA00022670"/>
    </source>
</evidence>
<keyword evidence="6 9" id="KW-0720">Serine protease</keyword>
<evidence type="ECO:0000256" key="9">
    <source>
        <dbReference type="PROSITE-ProRule" id="PRU01240"/>
    </source>
</evidence>
<evidence type="ECO:0000256" key="7">
    <source>
        <dbReference type="ARBA" id="ARBA00023145"/>
    </source>
</evidence>
<dbReference type="PROSITE" id="PS51892">
    <property type="entry name" value="SUBTILASE"/>
    <property type="match status" value="1"/>
</dbReference>
<dbReference type="PRINTS" id="PR00723">
    <property type="entry name" value="SUBTILISIN"/>
</dbReference>
<dbReference type="InterPro" id="IPR023827">
    <property type="entry name" value="Peptidase_S8_Asp-AS"/>
</dbReference>
<dbReference type="Pfam" id="PF00082">
    <property type="entry name" value="Peptidase_S8"/>
    <property type="match status" value="1"/>
</dbReference>
<dbReference type="InterPro" id="IPR038466">
    <property type="entry name" value="S8_pro-domain_sf"/>
</dbReference>
<dbReference type="SUPFAM" id="SSF51695">
    <property type="entry name" value="PLC-like phosphodiesterases"/>
    <property type="match status" value="1"/>
</dbReference>
<dbReference type="CDD" id="cd04059">
    <property type="entry name" value="Peptidases_S8_Protein_convertases_Kexins_Furin-like"/>
    <property type="match status" value="1"/>
</dbReference>
<dbReference type="SUPFAM" id="SSF52743">
    <property type="entry name" value="Subtilisin-like"/>
    <property type="match status" value="1"/>
</dbReference>
<feature type="non-terminal residue" evidence="12">
    <location>
        <position position="1"/>
    </location>
</feature>
<dbReference type="InterPro" id="IPR002884">
    <property type="entry name" value="P_dom"/>
</dbReference>
<accession>A0ABN8QZG2</accession>
<evidence type="ECO:0000256" key="1">
    <source>
        <dbReference type="ARBA" id="ARBA00005325"/>
    </source>
</evidence>
<dbReference type="InterPro" id="IPR036852">
    <property type="entry name" value="Peptidase_S8/S53_dom_sf"/>
</dbReference>
<dbReference type="Pfam" id="PF16470">
    <property type="entry name" value="S8_pro-domain"/>
    <property type="match status" value="1"/>
</dbReference>
<dbReference type="PROSITE" id="PS00136">
    <property type="entry name" value="SUBTILASE_ASP"/>
    <property type="match status" value="1"/>
</dbReference>
<dbReference type="InterPro" id="IPR008979">
    <property type="entry name" value="Galactose-bd-like_sf"/>
</dbReference>
<feature type="active site" description="Charge relay system" evidence="9">
    <location>
        <position position="172"/>
    </location>
</feature>
<sequence length="853" mass="96291">IGTLDSTQDYYRNIWAVKVRGSLQDAKQLSFKHGFVYDKHLFEDYHIFKRTELEETPEKTAESVDVDRILDGEPKIEWFMQQKEKSYQLLSPRFNDLLFKEQWYLTRPQNPTFNITSVWPTYTGIRILVAVVDDGVDGNHPELSSNYNPAVSRDYVDNDPIPVPKHGTVSGHGNNCAGVIAGAANNNLCGVGIAYNAQIAGIRIFDDHVRLTDARQAFALSHELDKIDIYSNSWGPGDTATEVEGPETLTQRAIERGVKQGRRGKGAIYTFATGNGGLIGDSCAYNGYVNSIFTIAISGVNPDDSRPFYAEDCAGIMASAYTYSRDLFNGVGKVITADQKSGCTENFGATSAATAMASGLIALTLEANPSLTWRDVQHIIVRSARHAPEGVPLTSGFWVKNKAGLWFSRYFGFGLMDGGMMVHLAKQWYTVPSQLRCEIKGRDENRVIPSEVTETVGNCTIKFLEHVQVRVNLVFERRGDLYLELIAPNGTISPLTRQRREDNIYRDTNLTNWYITTLFSWGESPEGQWKLRIENLDQNYKTTEIKNEFWPYFRPQRCGLLLQHCYIVFLLFYNSDNDFNFLKSTRSSPKEGSSTGESAQQTEQATPVAARSRHFKRGSGIEQGPLKDRYLSVYVRKSRTGGIKFHLRSQGGKNKRSLRRRNGNTAQCDQLSEGTNCSKCGFHGICLQGTARISSWLQYALKTQRELQIDIPVNRVQFLGAHNAFNNRASGYGDLDDCQWPVKDDEVCISVANQEFSFTDQLNMGVRHLEIDLWNCFGKIRMSHGNGDLKIGCSPWDKELTEGMTEISEWTQKPRNRNEIIQIYFDDHTNPRDKSTINQIIRDYFGNKVLTPS</sequence>
<dbReference type="Proteomes" id="UP001159405">
    <property type="component" value="Unassembled WGS sequence"/>
</dbReference>
<keyword evidence="3" id="KW-0165">Cleavage on pair of basic residues</keyword>
<dbReference type="InterPro" id="IPR034182">
    <property type="entry name" value="Kexin/furin"/>
</dbReference>
<evidence type="ECO:0000256" key="3">
    <source>
        <dbReference type="ARBA" id="ARBA00022685"/>
    </source>
</evidence>
<evidence type="ECO:0000256" key="10">
    <source>
        <dbReference type="SAM" id="MobiDB-lite"/>
    </source>
</evidence>
<dbReference type="Gene3D" id="2.60.120.260">
    <property type="entry name" value="Galactose-binding domain-like"/>
    <property type="match status" value="1"/>
</dbReference>
<dbReference type="PANTHER" id="PTHR42884">
    <property type="entry name" value="PROPROTEIN CONVERTASE SUBTILISIN/KEXIN-RELATED"/>
    <property type="match status" value="1"/>
</dbReference>
<dbReference type="PROSITE" id="PS51829">
    <property type="entry name" value="P_HOMO_B"/>
    <property type="match status" value="1"/>
</dbReference>
<dbReference type="PANTHER" id="PTHR42884:SF23">
    <property type="entry name" value="FURIN-LIKE PROTEASE 2"/>
    <property type="match status" value="1"/>
</dbReference>
<evidence type="ECO:0000256" key="6">
    <source>
        <dbReference type="ARBA" id="ARBA00022825"/>
    </source>
</evidence>
<keyword evidence="2 9" id="KW-0645">Protease</keyword>
<proteinExistence type="inferred from homology"/>
<evidence type="ECO:0000259" key="11">
    <source>
        <dbReference type="PROSITE" id="PS51829"/>
    </source>
</evidence>
<dbReference type="SUPFAM" id="SSF54897">
    <property type="entry name" value="Protease propeptides/inhibitors"/>
    <property type="match status" value="1"/>
</dbReference>
<dbReference type="InterPro" id="IPR032815">
    <property type="entry name" value="S8_pro-domain"/>
</dbReference>
<feature type="region of interest" description="Disordered" evidence="10">
    <location>
        <begin position="586"/>
        <end position="623"/>
    </location>
</feature>
<keyword evidence="13" id="KW-1185">Reference proteome</keyword>
<dbReference type="SUPFAM" id="SSF49785">
    <property type="entry name" value="Galactose-binding domain-like"/>
    <property type="match status" value="1"/>
</dbReference>
<organism evidence="12 13">
    <name type="scientific">Porites lobata</name>
    <dbReference type="NCBI Taxonomy" id="104759"/>
    <lineage>
        <taxon>Eukaryota</taxon>
        <taxon>Metazoa</taxon>
        <taxon>Cnidaria</taxon>
        <taxon>Anthozoa</taxon>
        <taxon>Hexacorallia</taxon>
        <taxon>Scleractinia</taxon>
        <taxon>Fungiina</taxon>
        <taxon>Poritidae</taxon>
        <taxon>Porites</taxon>
    </lineage>
</organism>
<feature type="domain" description="P/Homo B" evidence="11">
    <location>
        <begin position="423"/>
        <end position="555"/>
    </location>
</feature>
<keyword evidence="8" id="KW-1015">Disulfide bond</keyword>
<evidence type="ECO:0000256" key="8">
    <source>
        <dbReference type="ARBA" id="ARBA00023157"/>
    </source>
</evidence>
<dbReference type="Gene3D" id="3.20.20.190">
    <property type="entry name" value="Phosphatidylinositol (PI) phosphodiesterase"/>
    <property type="match status" value="1"/>
</dbReference>
<feature type="non-terminal residue" evidence="12">
    <location>
        <position position="853"/>
    </location>
</feature>
<evidence type="ECO:0000313" key="13">
    <source>
        <dbReference type="Proteomes" id="UP001159405"/>
    </source>
</evidence>
<protein>
    <recommendedName>
        <fullName evidence="11">P/Homo B domain-containing protein</fullName>
    </recommendedName>
</protein>
<dbReference type="Gene3D" id="3.40.50.200">
    <property type="entry name" value="Peptidase S8/S53 domain"/>
    <property type="match status" value="1"/>
</dbReference>
<keyword evidence="4" id="KW-0732">Signal</keyword>
<dbReference type="InterPro" id="IPR017946">
    <property type="entry name" value="PLC-like_Pdiesterase_TIM-brl"/>
</dbReference>
<gene>
    <name evidence="12" type="ORF">PLOB_00011662</name>
</gene>
<feature type="active site" description="Charge relay system" evidence="9">
    <location>
        <position position="133"/>
    </location>
</feature>
<evidence type="ECO:0000256" key="4">
    <source>
        <dbReference type="ARBA" id="ARBA00022729"/>
    </source>
</evidence>
<comment type="similarity">
    <text evidence="1">Belongs to the peptidase S8 family. Furin subfamily.</text>
</comment>
<keyword evidence="5 9" id="KW-0378">Hydrolase</keyword>
<comment type="caution">
    <text evidence="12">The sequence shown here is derived from an EMBL/GenBank/DDBJ whole genome shotgun (WGS) entry which is preliminary data.</text>
</comment>
<reference evidence="12 13" key="1">
    <citation type="submission" date="2022-05" db="EMBL/GenBank/DDBJ databases">
        <authorList>
            <consortium name="Genoscope - CEA"/>
            <person name="William W."/>
        </authorList>
    </citation>
    <scope>NUCLEOTIDE SEQUENCE [LARGE SCALE GENOMIC DNA]</scope>
</reference>
<dbReference type="PROSITE" id="PS50007">
    <property type="entry name" value="PIPLC_X_DOMAIN"/>
    <property type="match status" value="1"/>
</dbReference>
<evidence type="ECO:0000256" key="5">
    <source>
        <dbReference type="ARBA" id="ARBA00022801"/>
    </source>
</evidence>